<gene>
    <name evidence="1" type="ORF">OWV82_003215</name>
</gene>
<evidence type="ECO:0000313" key="1">
    <source>
        <dbReference type="EMBL" id="KAJ4724205.1"/>
    </source>
</evidence>
<proteinExistence type="predicted"/>
<organism evidence="1 2">
    <name type="scientific">Melia azedarach</name>
    <name type="common">Chinaberry tree</name>
    <dbReference type="NCBI Taxonomy" id="155640"/>
    <lineage>
        <taxon>Eukaryota</taxon>
        <taxon>Viridiplantae</taxon>
        <taxon>Streptophyta</taxon>
        <taxon>Embryophyta</taxon>
        <taxon>Tracheophyta</taxon>
        <taxon>Spermatophyta</taxon>
        <taxon>Magnoliopsida</taxon>
        <taxon>eudicotyledons</taxon>
        <taxon>Gunneridae</taxon>
        <taxon>Pentapetalae</taxon>
        <taxon>rosids</taxon>
        <taxon>malvids</taxon>
        <taxon>Sapindales</taxon>
        <taxon>Meliaceae</taxon>
        <taxon>Melia</taxon>
    </lineage>
</organism>
<protein>
    <submittedName>
        <fullName evidence="1">Uncharacterized protein</fullName>
    </submittedName>
</protein>
<evidence type="ECO:0000313" key="2">
    <source>
        <dbReference type="Proteomes" id="UP001164539"/>
    </source>
</evidence>
<dbReference type="EMBL" id="CM051395">
    <property type="protein sequence ID" value="KAJ4724205.1"/>
    <property type="molecule type" value="Genomic_DNA"/>
</dbReference>
<keyword evidence="2" id="KW-1185">Reference proteome</keyword>
<reference evidence="1 2" key="1">
    <citation type="journal article" date="2023" name="Science">
        <title>Complex scaffold remodeling in plant triterpene biosynthesis.</title>
        <authorList>
            <person name="De La Pena R."/>
            <person name="Hodgson H."/>
            <person name="Liu J.C."/>
            <person name="Stephenson M.J."/>
            <person name="Martin A.C."/>
            <person name="Owen C."/>
            <person name="Harkess A."/>
            <person name="Leebens-Mack J."/>
            <person name="Jimenez L.E."/>
            <person name="Osbourn A."/>
            <person name="Sattely E.S."/>
        </authorList>
    </citation>
    <scope>NUCLEOTIDE SEQUENCE [LARGE SCALE GENOMIC DNA]</scope>
    <source>
        <strain evidence="2">cv. JPN11</strain>
        <tissue evidence="1">Leaf</tissue>
    </source>
</reference>
<dbReference type="Proteomes" id="UP001164539">
    <property type="component" value="Chromosome 2"/>
</dbReference>
<accession>A0ACC1YKJ9</accession>
<name>A0ACC1YKJ9_MELAZ</name>
<comment type="caution">
    <text evidence="1">The sequence shown here is derived from an EMBL/GenBank/DDBJ whole genome shotgun (WGS) entry which is preliminary data.</text>
</comment>
<sequence>MFLLENQLPFFILKDIFSLVEIAKSIGEDDGKLAVVKLTQKFTKNCWGFLGVDESLCGTEHFGRVKHLVDFLRICMLCPNFPKYYRRPKVLTIPSATRLNQAGVVFKLGKNSNLFDITFKDGILEIPKIEVRGSTEIVLKNLMAFEQSQLKENEISDYVILMFYLVNTSQDVELLAHNAIIENRIGDSKVVANLFRNLSGCSSFGAKSFIFAELFEDLNAFSQTPWRMWMGTLRRDCFNSAWGNTVSVIVACALFILTFVQTICSIVPLFQK</sequence>